<reference evidence="2 3" key="1">
    <citation type="submission" date="2015-07" db="EMBL/GenBank/DDBJ databases">
        <title>The genome of Habropoda laboriosa.</title>
        <authorList>
            <person name="Pan H."/>
            <person name="Kapheim K."/>
        </authorList>
    </citation>
    <scope>NUCLEOTIDE SEQUENCE [LARGE SCALE GENOMIC DNA]</scope>
    <source>
        <strain evidence="2">0110345459</strain>
    </source>
</reference>
<dbReference type="EMBL" id="KQ414845">
    <property type="protein sequence ID" value="KOC60275.1"/>
    <property type="molecule type" value="Genomic_DNA"/>
</dbReference>
<dbReference type="Proteomes" id="UP000053825">
    <property type="component" value="Unassembled WGS sequence"/>
</dbReference>
<feature type="non-terminal residue" evidence="2">
    <location>
        <position position="1"/>
    </location>
</feature>
<dbReference type="AlphaFoldDB" id="A0A0L7QNS4"/>
<proteinExistence type="predicted"/>
<evidence type="ECO:0000313" key="2">
    <source>
        <dbReference type="EMBL" id="KOC60275.1"/>
    </source>
</evidence>
<feature type="domain" description="MADF" evidence="1">
    <location>
        <begin position="5"/>
        <end position="50"/>
    </location>
</feature>
<evidence type="ECO:0000259" key="1">
    <source>
        <dbReference type="Pfam" id="PF10545"/>
    </source>
</evidence>
<organism evidence="2 3">
    <name type="scientific">Habropoda laboriosa</name>
    <dbReference type="NCBI Taxonomy" id="597456"/>
    <lineage>
        <taxon>Eukaryota</taxon>
        <taxon>Metazoa</taxon>
        <taxon>Ecdysozoa</taxon>
        <taxon>Arthropoda</taxon>
        <taxon>Hexapoda</taxon>
        <taxon>Insecta</taxon>
        <taxon>Pterygota</taxon>
        <taxon>Neoptera</taxon>
        <taxon>Endopterygota</taxon>
        <taxon>Hymenoptera</taxon>
        <taxon>Apocrita</taxon>
        <taxon>Aculeata</taxon>
        <taxon>Apoidea</taxon>
        <taxon>Anthophila</taxon>
        <taxon>Apidae</taxon>
        <taxon>Habropoda</taxon>
    </lineage>
</organism>
<accession>A0A0L7QNS4</accession>
<dbReference type="Pfam" id="PF10545">
    <property type="entry name" value="MADF_DNA_bdg"/>
    <property type="match status" value="1"/>
</dbReference>
<protein>
    <recommendedName>
        <fullName evidence="1">MADF domain-containing protein</fullName>
    </recommendedName>
</protein>
<dbReference type="InterPro" id="IPR006578">
    <property type="entry name" value="MADF-dom"/>
</dbReference>
<name>A0A0L7QNS4_9HYME</name>
<gene>
    <name evidence="2" type="ORF">WH47_08604</name>
</gene>
<keyword evidence="3" id="KW-1185">Reference proteome</keyword>
<evidence type="ECO:0000313" key="3">
    <source>
        <dbReference type="Proteomes" id="UP000053825"/>
    </source>
</evidence>
<sequence length="91" mass="10876">LHFEKSMLWNTEDIKYRNRKKAVLEEIAVNFHCSLEETQREMRHLRNQLSPHAHFETNCRVDEETGADESEMDTVITLFAHSREIRYAVRS</sequence>